<dbReference type="EMBL" id="OMOD01000060">
    <property type="protein sequence ID" value="SPF36460.1"/>
    <property type="molecule type" value="Genomic_DNA"/>
</dbReference>
<keyword evidence="1" id="KW-0812">Transmembrane</keyword>
<name>A0A2U3KA81_9BACT</name>
<keyword evidence="1" id="KW-1133">Transmembrane helix</keyword>
<dbReference type="OrthoDB" id="122097at2"/>
<accession>A0A2U3KA81</accession>
<feature type="transmembrane region" description="Helical" evidence="1">
    <location>
        <begin position="20"/>
        <end position="40"/>
    </location>
</feature>
<dbReference type="Proteomes" id="UP000238701">
    <property type="component" value="Unassembled WGS sequence"/>
</dbReference>
<organism evidence="2 3">
    <name type="scientific">Candidatus Sulfotelmatobacter kueseliae</name>
    <dbReference type="NCBI Taxonomy" id="2042962"/>
    <lineage>
        <taxon>Bacteria</taxon>
        <taxon>Pseudomonadati</taxon>
        <taxon>Acidobacteriota</taxon>
        <taxon>Terriglobia</taxon>
        <taxon>Terriglobales</taxon>
        <taxon>Candidatus Korobacteraceae</taxon>
        <taxon>Candidatus Sulfotelmatobacter</taxon>
    </lineage>
</organism>
<dbReference type="AlphaFoldDB" id="A0A2U3KA81"/>
<evidence type="ECO:0000313" key="3">
    <source>
        <dbReference type="Proteomes" id="UP000238701"/>
    </source>
</evidence>
<reference evidence="3" key="1">
    <citation type="submission" date="2018-02" db="EMBL/GenBank/DDBJ databases">
        <authorList>
            <person name="Hausmann B."/>
        </authorList>
    </citation>
    <scope>NUCLEOTIDE SEQUENCE [LARGE SCALE GENOMIC DNA]</scope>
    <source>
        <strain evidence="3">Peat soil MAG SbA1</strain>
    </source>
</reference>
<keyword evidence="1" id="KW-0472">Membrane</keyword>
<protein>
    <submittedName>
        <fullName evidence="2">Predicted membrane protein</fullName>
    </submittedName>
</protein>
<dbReference type="Pfam" id="PF07843">
    <property type="entry name" value="DUF1634"/>
    <property type="match status" value="1"/>
</dbReference>
<gene>
    <name evidence="2" type="ORF">SBA1_1520002</name>
</gene>
<dbReference type="InterPro" id="IPR012861">
    <property type="entry name" value="DUF1634"/>
</dbReference>
<feature type="transmembrane region" description="Helical" evidence="1">
    <location>
        <begin position="107"/>
        <end position="124"/>
    </location>
</feature>
<sequence length="130" mass="14544">MAWMQNWTDRRIEEIVADLLRAGVTISALVVFVGACFYLARYGHAPADYRVFHGEPTDLRNLRGIVHSAKDLRSRGMIQLGLLFLIATPVARVAFSIWGFAAEHDRLYMIFTGIVLIILLYSLLGSGSAF</sequence>
<evidence type="ECO:0000256" key="1">
    <source>
        <dbReference type="SAM" id="Phobius"/>
    </source>
</evidence>
<proteinExistence type="predicted"/>
<feature type="transmembrane region" description="Helical" evidence="1">
    <location>
        <begin position="80"/>
        <end position="101"/>
    </location>
</feature>
<evidence type="ECO:0000313" key="2">
    <source>
        <dbReference type="EMBL" id="SPF36460.1"/>
    </source>
</evidence>